<dbReference type="GO" id="GO:0008360">
    <property type="term" value="P:regulation of cell shape"/>
    <property type="evidence" value="ECO:0007669"/>
    <property type="project" value="UniProtKB-KW"/>
</dbReference>
<sequence length="372" mass="41431">MNSASGIDWLLFFATIPILGAGLLTMNSFVSPNALFTRQVYWAVISLLAFFFLSFIDFRFLRRTAVLVALFLVSVLVLVGLFIVAREVRGTQSWLTFGGFSIEPVEPIKLVLILILAKYFSRRHIEIANIRHIFVSGFYAFVIFSLVLLQPDFGSAMIIFCIWLGMVTVSGISKKHLAAVFLILALSFAGLWFYVFKDYQKERIHTFLNPLTDIRGAGYNAYQSTIAVGSGGLWGKGVGLGSQSRLNFLPEYETDFIFAAFAEEWGFVGVVILLGLYSVLIWRILVNSMHGATNFEILFGFGLAVFFISHIFIHIGMNIGLLPITGITLPFASYGGSHLITEFAGLGILMGMRRYSHAAHKDVVKNEFLGPR</sequence>
<evidence type="ECO:0000256" key="2">
    <source>
        <dbReference type="ARBA" id="ARBA00022692"/>
    </source>
</evidence>
<dbReference type="AlphaFoldDB" id="A0A1G2MPQ6"/>
<dbReference type="STRING" id="1802312.A3C06_03340"/>
<dbReference type="GO" id="GO:0032153">
    <property type="term" value="C:cell division site"/>
    <property type="evidence" value="ECO:0007669"/>
    <property type="project" value="TreeGrafter"/>
</dbReference>
<dbReference type="PANTHER" id="PTHR30474:SF1">
    <property type="entry name" value="PEPTIDOGLYCAN GLYCOSYLTRANSFERASE MRDB"/>
    <property type="match status" value="1"/>
</dbReference>
<feature type="transmembrane region" description="Helical" evidence="6">
    <location>
        <begin position="153"/>
        <end position="170"/>
    </location>
</feature>
<feature type="transmembrane region" description="Helical" evidence="6">
    <location>
        <begin position="331"/>
        <end position="351"/>
    </location>
</feature>
<evidence type="ECO:0008006" key="9">
    <source>
        <dbReference type="Google" id="ProtNLM"/>
    </source>
</evidence>
<dbReference type="InterPro" id="IPR001182">
    <property type="entry name" value="FtsW/RodA"/>
</dbReference>
<dbReference type="GO" id="GO:0005886">
    <property type="term" value="C:plasma membrane"/>
    <property type="evidence" value="ECO:0007669"/>
    <property type="project" value="TreeGrafter"/>
</dbReference>
<organism evidence="7 8">
    <name type="scientific">Candidatus Taylorbacteria bacterium RIFCSPHIGHO2_02_FULL_46_13</name>
    <dbReference type="NCBI Taxonomy" id="1802312"/>
    <lineage>
        <taxon>Bacteria</taxon>
        <taxon>Candidatus Tayloriibacteriota</taxon>
    </lineage>
</organism>
<evidence type="ECO:0000256" key="3">
    <source>
        <dbReference type="ARBA" id="ARBA00022960"/>
    </source>
</evidence>
<comment type="subcellular location">
    <subcellularLocation>
        <location evidence="1">Membrane</location>
        <topology evidence="1">Multi-pass membrane protein</topology>
    </subcellularLocation>
</comment>
<feature type="transmembrane region" description="Helical" evidence="6">
    <location>
        <begin position="65"/>
        <end position="85"/>
    </location>
</feature>
<feature type="transmembrane region" description="Helical" evidence="6">
    <location>
        <begin position="297"/>
        <end position="319"/>
    </location>
</feature>
<feature type="transmembrane region" description="Helical" evidence="6">
    <location>
        <begin position="7"/>
        <end position="28"/>
    </location>
</feature>
<accession>A0A1G2MPQ6</accession>
<feature type="transmembrane region" description="Helical" evidence="6">
    <location>
        <begin position="129"/>
        <end position="147"/>
    </location>
</feature>
<keyword evidence="4 6" id="KW-1133">Transmembrane helix</keyword>
<evidence type="ECO:0000313" key="7">
    <source>
        <dbReference type="EMBL" id="OHA25858.1"/>
    </source>
</evidence>
<name>A0A1G2MPQ6_9BACT</name>
<dbReference type="EMBL" id="MHRQ01000032">
    <property type="protein sequence ID" value="OHA25858.1"/>
    <property type="molecule type" value="Genomic_DNA"/>
</dbReference>
<protein>
    <recommendedName>
        <fullName evidence="9">Rod shape-determining protein RodA</fullName>
    </recommendedName>
</protein>
<keyword evidence="2 6" id="KW-0812">Transmembrane</keyword>
<dbReference type="GO" id="GO:0051301">
    <property type="term" value="P:cell division"/>
    <property type="evidence" value="ECO:0007669"/>
    <property type="project" value="InterPro"/>
</dbReference>
<comment type="caution">
    <text evidence="7">The sequence shown here is derived from an EMBL/GenBank/DDBJ whole genome shotgun (WGS) entry which is preliminary data.</text>
</comment>
<feature type="transmembrane region" description="Helical" evidence="6">
    <location>
        <begin position="97"/>
        <end position="117"/>
    </location>
</feature>
<dbReference type="PANTHER" id="PTHR30474">
    <property type="entry name" value="CELL CYCLE PROTEIN"/>
    <property type="match status" value="1"/>
</dbReference>
<gene>
    <name evidence="7" type="ORF">A3C06_03340</name>
</gene>
<evidence type="ECO:0000256" key="4">
    <source>
        <dbReference type="ARBA" id="ARBA00022989"/>
    </source>
</evidence>
<keyword evidence="5 6" id="KW-0472">Membrane</keyword>
<feature type="transmembrane region" description="Helical" evidence="6">
    <location>
        <begin position="265"/>
        <end position="285"/>
    </location>
</feature>
<evidence type="ECO:0000256" key="1">
    <source>
        <dbReference type="ARBA" id="ARBA00004141"/>
    </source>
</evidence>
<evidence type="ECO:0000256" key="5">
    <source>
        <dbReference type="ARBA" id="ARBA00023136"/>
    </source>
</evidence>
<feature type="transmembrane region" description="Helical" evidence="6">
    <location>
        <begin position="40"/>
        <end position="58"/>
    </location>
</feature>
<dbReference type="Pfam" id="PF01098">
    <property type="entry name" value="FTSW_RODA_SPOVE"/>
    <property type="match status" value="1"/>
</dbReference>
<keyword evidence="3" id="KW-0133">Cell shape</keyword>
<evidence type="ECO:0000313" key="8">
    <source>
        <dbReference type="Proteomes" id="UP000177565"/>
    </source>
</evidence>
<dbReference type="Proteomes" id="UP000177565">
    <property type="component" value="Unassembled WGS sequence"/>
</dbReference>
<feature type="transmembrane region" description="Helical" evidence="6">
    <location>
        <begin position="177"/>
        <end position="195"/>
    </location>
</feature>
<reference evidence="7 8" key="1">
    <citation type="journal article" date="2016" name="Nat. Commun.">
        <title>Thousands of microbial genomes shed light on interconnected biogeochemical processes in an aquifer system.</title>
        <authorList>
            <person name="Anantharaman K."/>
            <person name="Brown C.T."/>
            <person name="Hug L.A."/>
            <person name="Sharon I."/>
            <person name="Castelle C.J."/>
            <person name="Probst A.J."/>
            <person name="Thomas B.C."/>
            <person name="Singh A."/>
            <person name="Wilkins M.J."/>
            <person name="Karaoz U."/>
            <person name="Brodie E.L."/>
            <person name="Williams K.H."/>
            <person name="Hubbard S.S."/>
            <person name="Banfield J.F."/>
        </authorList>
    </citation>
    <scope>NUCLEOTIDE SEQUENCE [LARGE SCALE GENOMIC DNA]</scope>
</reference>
<dbReference type="GO" id="GO:0015648">
    <property type="term" value="F:lipid-linked peptidoglycan transporter activity"/>
    <property type="evidence" value="ECO:0007669"/>
    <property type="project" value="TreeGrafter"/>
</dbReference>
<proteinExistence type="predicted"/>
<evidence type="ECO:0000256" key="6">
    <source>
        <dbReference type="SAM" id="Phobius"/>
    </source>
</evidence>